<feature type="region of interest" description="Disordered" evidence="1">
    <location>
        <begin position="474"/>
        <end position="498"/>
    </location>
</feature>
<sequence length="498" mass="56080">MFLEKLLSGIMEQRWRGGRSDRSLTRGRSPRQPFQFRRLMGRYDAANTTLDNIKHWSRADGLSAAAANSPDVRKTLRNRSRYEVANNSYARGITLTLANDVVGTGPRLQMLTADPNANRFVEQEFFYWAESVGLAEKLRTMRLARVADGESFGLLTSNEKIEARVQLDVRLVEADQVASPTLALDRQRYIDGIQFDPDGNPVSYDVLREHPGDVAFLRDDEHDTIPASAVLHYFRCDRPGQIRGIPDITPALPLFAQLRRFTLAVLAAAETAADFAGILYTDAPANGEADAAEPFEPIELEKRMLLTMPGGWKMAQMRSEQPSTTYAEFKKEILNEIARCLNMPFNVAAGNSSGYNYASGRLDHQTYFKSIRVEQSQLGRVVLDRILHAWLREAILIEGYLPNSLRALDSTFEHQWFWDGHEHVDPAKEANAQKIRLANHTTTLANEFARQGRDWEAELKQRAKELALMRELGLPADSDAHSSTDTEVTDDEDVQQAA</sequence>
<keyword evidence="3" id="KW-1185">Reference proteome</keyword>
<dbReference type="Proteomes" id="UP000318081">
    <property type="component" value="Chromosome"/>
</dbReference>
<dbReference type="InterPro" id="IPR006429">
    <property type="entry name" value="Phage_lambda_portal"/>
</dbReference>
<protein>
    <submittedName>
        <fullName evidence="2">Phage portal protein, lambda family</fullName>
    </submittedName>
</protein>
<evidence type="ECO:0000313" key="2">
    <source>
        <dbReference type="EMBL" id="QDV85479.1"/>
    </source>
</evidence>
<proteinExistence type="predicted"/>
<dbReference type="EMBL" id="CP036432">
    <property type="protein sequence ID" value="QDV85479.1"/>
    <property type="molecule type" value="Genomic_DNA"/>
</dbReference>
<accession>A0ABX5Y087</accession>
<dbReference type="Pfam" id="PF05136">
    <property type="entry name" value="Phage_portal_2"/>
    <property type="match status" value="1"/>
</dbReference>
<gene>
    <name evidence="2" type="ORF">TBK1r_44930</name>
</gene>
<feature type="compositionally biased region" description="Acidic residues" evidence="1">
    <location>
        <begin position="487"/>
        <end position="498"/>
    </location>
</feature>
<organism evidence="2 3">
    <name type="scientific">Stieleria magnilauensis</name>
    <dbReference type="NCBI Taxonomy" id="2527963"/>
    <lineage>
        <taxon>Bacteria</taxon>
        <taxon>Pseudomonadati</taxon>
        <taxon>Planctomycetota</taxon>
        <taxon>Planctomycetia</taxon>
        <taxon>Pirellulales</taxon>
        <taxon>Pirellulaceae</taxon>
        <taxon>Stieleria</taxon>
    </lineage>
</organism>
<evidence type="ECO:0000313" key="3">
    <source>
        <dbReference type="Proteomes" id="UP000318081"/>
    </source>
</evidence>
<reference evidence="2 3" key="1">
    <citation type="submission" date="2019-02" db="EMBL/GenBank/DDBJ databases">
        <title>Deep-cultivation of Planctomycetes and their phenomic and genomic characterization uncovers novel biology.</title>
        <authorList>
            <person name="Wiegand S."/>
            <person name="Jogler M."/>
            <person name="Boedeker C."/>
            <person name="Pinto D."/>
            <person name="Vollmers J."/>
            <person name="Rivas-Marin E."/>
            <person name="Kohn T."/>
            <person name="Peeters S.H."/>
            <person name="Heuer A."/>
            <person name="Rast P."/>
            <person name="Oberbeckmann S."/>
            <person name="Bunk B."/>
            <person name="Jeske O."/>
            <person name="Meyerdierks A."/>
            <person name="Storesund J.E."/>
            <person name="Kallscheuer N."/>
            <person name="Luecker S."/>
            <person name="Lage O.M."/>
            <person name="Pohl T."/>
            <person name="Merkel B.J."/>
            <person name="Hornburger P."/>
            <person name="Mueller R.-W."/>
            <person name="Bruemmer F."/>
            <person name="Labrenz M."/>
            <person name="Spormann A.M."/>
            <person name="Op den Camp H."/>
            <person name="Overmann J."/>
            <person name="Amann R."/>
            <person name="Jetten M.S.M."/>
            <person name="Mascher T."/>
            <person name="Medema M.H."/>
            <person name="Devos D.P."/>
            <person name="Kaster A.-K."/>
            <person name="Ovreas L."/>
            <person name="Rohde M."/>
            <person name="Galperin M.Y."/>
            <person name="Jogler C."/>
        </authorList>
    </citation>
    <scope>NUCLEOTIDE SEQUENCE [LARGE SCALE GENOMIC DNA]</scope>
    <source>
        <strain evidence="2 3">TBK1r</strain>
    </source>
</reference>
<name>A0ABX5Y087_9BACT</name>
<evidence type="ECO:0000256" key="1">
    <source>
        <dbReference type="SAM" id="MobiDB-lite"/>
    </source>
</evidence>